<proteinExistence type="predicted"/>
<feature type="region of interest" description="Disordered" evidence="1">
    <location>
        <begin position="1"/>
        <end position="43"/>
    </location>
</feature>
<name>A0A8J2RNI1_9CRUS</name>
<accession>A0A8J2RNI1</accession>
<sequence>MEGRNHSLSDSLASNSSNPKLGRDSASSSRGSAIKSVSSSTSASNGYFPDFDSKVTIKEPPIVYSPTPLLTGGKSSRSCQRCNLFVSFHSTSEGSANCQKLQNIYFHSSYSRFILDVALGEVIEKRGGASSGGEKYYQGPKKICVLPTNRKIIHTEMYSKNSNSIRPSLTERGLFAFDFKEEYSENVAVLKRQGLHNKSWRISKLNENYDWAVPATAFTDEDNSDMCPLFGVTVVYQ</sequence>
<evidence type="ECO:0000313" key="3">
    <source>
        <dbReference type="Proteomes" id="UP000789390"/>
    </source>
</evidence>
<keyword evidence="3" id="KW-1185">Reference proteome</keyword>
<dbReference type="OrthoDB" id="271628at2759"/>
<gene>
    <name evidence="2" type="ORF">DGAL_LOCUS11257</name>
</gene>
<organism evidence="2 3">
    <name type="scientific">Daphnia galeata</name>
    <dbReference type="NCBI Taxonomy" id="27404"/>
    <lineage>
        <taxon>Eukaryota</taxon>
        <taxon>Metazoa</taxon>
        <taxon>Ecdysozoa</taxon>
        <taxon>Arthropoda</taxon>
        <taxon>Crustacea</taxon>
        <taxon>Branchiopoda</taxon>
        <taxon>Diplostraca</taxon>
        <taxon>Cladocera</taxon>
        <taxon>Anomopoda</taxon>
        <taxon>Daphniidae</taxon>
        <taxon>Daphnia</taxon>
    </lineage>
</organism>
<evidence type="ECO:0000313" key="2">
    <source>
        <dbReference type="EMBL" id="CAH0107918.1"/>
    </source>
</evidence>
<reference evidence="2" key="1">
    <citation type="submission" date="2021-11" db="EMBL/GenBank/DDBJ databases">
        <authorList>
            <person name="Schell T."/>
        </authorList>
    </citation>
    <scope>NUCLEOTIDE SEQUENCE</scope>
    <source>
        <strain evidence="2">M5</strain>
    </source>
</reference>
<evidence type="ECO:0000256" key="1">
    <source>
        <dbReference type="SAM" id="MobiDB-lite"/>
    </source>
</evidence>
<dbReference type="Proteomes" id="UP000789390">
    <property type="component" value="Unassembled WGS sequence"/>
</dbReference>
<protein>
    <submittedName>
        <fullName evidence="2">Uncharacterized protein</fullName>
    </submittedName>
</protein>
<comment type="caution">
    <text evidence="2">The sequence shown here is derived from an EMBL/GenBank/DDBJ whole genome shotgun (WGS) entry which is preliminary data.</text>
</comment>
<dbReference type="AlphaFoldDB" id="A0A8J2RNI1"/>
<dbReference type="EMBL" id="CAKKLH010000280">
    <property type="protein sequence ID" value="CAH0107918.1"/>
    <property type="molecule type" value="Genomic_DNA"/>
</dbReference>
<feature type="compositionally biased region" description="Low complexity" evidence="1">
    <location>
        <begin position="8"/>
        <end position="18"/>
    </location>
</feature>
<feature type="compositionally biased region" description="Low complexity" evidence="1">
    <location>
        <begin position="25"/>
        <end position="43"/>
    </location>
</feature>